<dbReference type="PANTHER" id="PTHR45639:SF4">
    <property type="entry name" value="HSC70CB, ISOFORM G"/>
    <property type="match status" value="1"/>
</dbReference>
<evidence type="ECO:0000256" key="3">
    <source>
        <dbReference type="ARBA" id="ARBA00022840"/>
    </source>
</evidence>
<accession>A0A9P6AS31</accession>
<dbReference type="GO" id="GO:0140662">
    <property type="term" value="F:ATP-dependent protein folding chaperone"/>
    <property type="evidence" value="ECO:0007669"/>
    <property type="project" value="InterPro"/>
</dbReference>
<gene>
    <name evidence="5" type="ORF">BS47DRAFT_1331639</name>
</gene>
<dbReference type="PRINTS" id="PR00301">
    <property type="entry name" value="HEATSHOCK70"/>
</dbReference>
<evidence type="ECO:0000313" key="6">
    <source>
        <dbReference type="Proteomes" id="UP000886523"/>
    </source>
</evidence>
<dbReference type="PANTHER" id="PTHR45639">
    <property type="entry name" value="HSC70CB, ISOFORM G-RELATED"/>
    <property type="match status" value="1"/>
</dbReference>
<protein>
    <recommendedName>
        <fullName evidence="7">Heat shock protein 70</fullName>
    </recommendedName>
</protein>
<dbReference type="Gene3D" id="2.60.34.10">
    <property type="entry name" value="Substrate Binding Domain Of DNAk, Chain A, domain 1"/>
    <property type="match status" value="1"/>
</dbReference>
<dbReference type="AlphaFoldDB" id="A0A9P6AS31"/>
<keyword evidence="3" id="KW-0067">ATP-binding</keyword>
<dbReference type="Pfam" id="PF00012">
    <property type="entry name" value="HSP70"/>
    <property type="match status" value="1"/>
</dbReference>
<dbReference type="FunFam" id="3.90.640.10:FF:000004">
    <property type="entry name" value="Heat shock 70 kDa protein 4"/>
    <property type="match status" value="1"/>
</dbReference>
<feature type="compositionally biased region" description="Low complexity" evidence="4">
    <location>
        <begin position="747"/>
        <end position="760"/>
    </location>
</feature>
<dbReference type="PROSITE" id="PS01036">
    <property type="entry name" value="HSP70_3"/>
    <property type="match status" value="1"/>
</dbReference>
<dbReference type="Gene3D" id="3.90.640.10">
    <property type="entry name" value="Actin, Chain A, domain 4"/>
    <property type="match status" value="1"/>
</dbReference>
<evidence type="ECO:0000256" key="2">
    <source>
        <dbReference type="ARBA" id="ARBA00022741"/>
    </source>
</evidence>
<proteinExistence type="inferred from homology"/>
<keyword evidence="2" id="KW-0547">Nucleotide-binding</keyword>
<dbReference type="SUPFAM" id="SSF100934">
    <property type="entry name" value="Heat shock protein 70kD (HSP70), C-terminal subdomain"/>
    <property type="match status" value="2"/>
</dbReference>
<dbReference type="Gene3D" id="3.30.420.40">
    <property type="match status" value="2"/>
</dbReference>
<dbReference type="SUPFAM" id="SSF100920">
    <property type="entry name" value="Heat shock protein 70kD (HSP70), peptide-binding domain"/>
    <property type="match status" value="1"/>
</dbReference>
<feature type="compositionally biased region" description="Pro residues" evidence="4">
    <location>
        <begin position="737"/>
        <end position="746"/>
    </location>
</feature>
<dbReference type="Gene3D" id="3.30.30.30">
    <property type="match status" value="1"/>
</dbReference>
<evidence type="ECO:0000313" key="5">
    <source>
        <dbReference type="EMBL" id="KAF9510644.1"/>
    </source>
</evidence>
<dbReference type="GO" id="GO:0005634">
    <property type="term" value="C:nucleus"/>
    <property type="evidence" value="ECO:0007669"/>
    <property type="project" value="TreeGrafter"/>
</dbReference>
<dbReference type="Proteomes" id="UP000886523">
    <property type="component" value="Unassembled WGS sequence"/>
</dbReference>
<dbReference type="EMBL" id="MU129013">
    <property type="protein sequence ID" value="KAF9510644.1"/>
    <property type="molecule type" value="Genomic_DNA"/>
</dbReference>
<dbReference type="Gene3D" id="1.20.1270.10">
    <property type="match status" value="2"/>
</dbReference>
<comment type="caution">
    <text evidence="5">The sequence shown here is derived from an EMBL/GenBank/DDBJ whole genome shotgun (WGS) entry which is preliminary data.</text>
</comment>
<comment type="similarity">
    <text evidence="1">Belongs to the heat shock protein 70 family.</text>
</comment>
<dbReference type="InterPro" id="IPR029047">
    <property type="entry name" value="HSP70_peptide-bd_sf"/>
</dbReference>
<dbReference type="GO" id="GO:0005829">
    <property type="term" value="C:cytosol"/>
    <property type="evidence" value="ECO:0007669"/>
    <property type="project" value="TreeGrafter"/>
</dbReference>
<evidence type="ECO:0008006" key="7">
    <source>
        <dbReference type="Google" id="ProtNLM"/>
    </source>
</evidence>
<name>A0A9P6AS31_9AGAM</name>
<organism evidence="5 6">
    <name type="scientific">Hydnum rufescens UP504</name>
    <dbReference type="NCBI Taxonomy" id="1448309"/>
    <lineage>
        <taxon>Eukaryota</taxon>
        <taxon>Fungi</taxon>
        <taxon>Dikarya</taxon>
        <taxon>Basidiomycota</taxon>
        <taxon>Agaricomycotina</taxon>
        <taxon>Agaricomycetes</taxon>
        <taxon>Cantharellales</taxon>
        <taxon>Hydnaceae</taxon>
        <taxon>Hydnum</taxon>
    </lineage>
</organism>
<dbReference type="FunFam" id="3.30.420.40:FF:000171">
    <property type="entry name" value="Heat shock 70 kDa protein 4"/>
    <property type="match status" value="2"/>
</dbReference>
<dbReference type="SUPFAM" id="SSF53067">
    <property type="entry name" value="Actin-like ATPase domain"/>
    <property type="match status" value="2"/>
</dbReference>
<dbReference type="InterPro" id="IPR013126">
    <property type="entry name" value="Hsp_70_fam"/>
</dbReference>
<dbReference type="GO" id="GO:0005524">
    <property type="term" value="F:ATP binding"/>
    <property type="evidence" value="ECO:0007669"/>
    <property type="project" value="UniProtKB-KW"/>
</dbReference>
<dbReference type="InterPro" id="IPR043129">
    <property type="entry name" value="ATPase_NBD"/>
</dbReference>
<dbReference type="FunFam" id="3.30.30.30:FF:000002">
    <property type="entry name" value="Heat shock 70 kDa protein 4"/>
    <property type="match status" value="1"/>
</dbReference>
<evidence type="ECO:0000256" key="1">
    <source>
        <dbReference type="ARBA" id="ARBA00007381"/>
    </source>
</evidence>
<dbReference type="InterPro" id="IPR018181">
    <property type="entry name" value="Heat_shock_70_CS"/>
</dbReference>
<feature type="region of interest" description="Disordered" evidence="4">
    <location>
        <begin position="730"/>
        <end position="773"/>
    </location>
</feature>
<dbReference type="InterPro" id="IPR029048">
    <property type="entry name" value="HSP70_C_sf"/>
</dbReference>
<dbReference type="FunFam" id="1.20.1270.10:FF:000002">
    <property type="entry name" value="Heat shock 70 kDa protein 4"/>
    <property type="match status" value="1"/>
</dbReference>
<keyword evidence="6" id="KW-1185">Reference proteome</keyword>
<sequence>MASVVGIDWGNLASKIGVARKKGIDIILNESSNRATPSLVSFGHKQRAIGEAGKTLETSNYKNTIGSLKRLVGRRVSDPEIADIESKFINAKLIDVNGFVGIQVNYLGEPAQFSANQLAAMYFSKLRDIASGELKSPVSDVVIAVPGWFTEVQRRAVIDAALIAGLNPLRIINDSTATAFGYGITKSDLPELDAPARNVVFVDVGHSNYTVAVVAYNKGQLVIRSTAYDRHFGGRDLDFALVKHFANQFKAKYNIDVLSNPKAVFRLTAQCERLKKVLSANFEAPLSVESIMNDVDASSKLNREEFEALIADVLNRTVPPLEEALREANLTIDEIHSVELVGGGSRVPAIRERIKQFFGGKPLSTTLNADEAVARGATFSCAQLSPAFKLKEFAITDIATYPVRVQWERNIGDTDGDVELTVFPRGNHTPSTKILTFSRNSTFDLEAVYADPSLLPGQINPWIGKVTVKDPSPTGELVTVKVKTRLNANGLVSFEGAYAQDEVEEDLAPPAEGEEAKKRKVTKRNLAVVTSTLASDSAVLAELREVENNMHAGDKLVTDTEDRKNALEEYVYDMRSKLDGRYANFVQSAEKEKLMAALNEAENWLYSEEGEDATKSAYVARLDTLLALGNPIALRFNEADVRPRVISKLRETINTFLSQATSIDERWDHIDQKDKDSVIEKAANVQKWLDDQVARQAERPLNVNPVLTEEEVEKKRQELIFFATPIFSKLKPKPKVDTPPPPPPPTNGTGTPSGTGTETPAENPTEPSEMDVD</sequence>
<evidence type="ECO:0000256" key="4">
    <source>
        <dbReference type="SAM" id="MobiDB-lite"/>
    </source>
</evidence>
<reference evidence="5" key="1">
    <citation type="journal article" date="2020" name="Nat. Commun.">
        <title>Large-scale genome sequencing of mycorrhizal fungi provides insights into the early evolution of symbiotic traits.</title>
        <authorList>
            <person name="Miyauchi S."/>
            <person name="Kiss E."/>
            <person name="Kuo A."/>
            <person name="Drula E."/>
            <person name="Kohler A."/>
            <person name="Sanchez-Garcia M."/>
            <person name="Morin E."/>
            <person name="Andreopoulos B."/>
            <person name="Barry K.W."/>
            <person name="Bonito G."/>
            <person name="Buee M."/>
            <person name="Carver A."/>
            <person name="Chen C."/>
            <person name="Cichocki N."/>
            <person name="Clum A."/>
            <person name="Culley D."/>
            <person name="Crous P.W."/>
            <person name="Fauchery L."/>
            <person name="Girlanda M."/>
            <person name="Hayes R.D."/>
            <person name="Keri Z."/>
            <person name="LaButti K."/>
            <person name="Lipzen A."/>
            <person name="Lombard V."/>
            <person name="Magnuson J."/>
            <person name="Maillard F."/>
            <person name="Murat C."/>
            <person name="Nolan M."/>
            <person name="Ohm R.A."/>
            <person name="Pangilinan J."/>
            <person name="Pereira M.F."/>
            <person name="Perotto S."/>
            <person name="Peter M."/>
            <person name="Pfister S."/>
            <person name="Riley R."/>
            <person name="Sitrit Y."/>
            <person name="Stielow J.B."/>
            <person name="Szollosi G."/>
            <person name="Zifcakova L."/>
            <person name="Stursova M."/>
            <person name="Spatafora J.W."/>
            <person name="Tedersoo L."/>
            <person name="Vaario L.M."/>
            <person name="Yamada A."/>
            <person name="Yan M."/>
            <person name="Wang P."/>
            <person name="Xu J."/>
            <person name="Bruns T."/>
            <person name="Baldrian P."/>
            <person name="Vilgalys R."/>
            <person name="Dunand C."/>
            <person name="Henrissat B."/>
            <person name="Grigoriev I.V."/>
            <person name="Hibbett D."/>
            <person name="Nagy L.G."/>
            <person name="Martin F.M."/>
        </authorList>
    </citation>
    <scope>NUCLEOTIDE SEQUENCE</scope>
    <source>
        <strain evidence="5">UP504</strain>
    </source>
</reference>
<dbReference type="OrthoDB" id="434160at2759"/>